<sequence>GFLDGARATGRAAPRDFSIIGFDDVTRPASAPYG</sequence>
<gene>
    <name evidence="1" type="ORF">P409_35755</name>
</gene>
<evidence type="ECO:0000313" key="2">
    <source>
        <dbReference type="Proteomes" id="UP000029995"/>
    </source>
</evidence>
<name>A0A0A0CVY4_9PROT</name>
<dbReference type="SUPFAM" id="SSF53822">
    <property type="entry name" value="Periplasmic binding protein-like I"/>
    <property type="match status" value="1"/>
</dbReference>
<dbReference type="EMBL" id="JANX01001160">
    <property type="protein sequence ID" value="KGM29989.1"/>
    <property type="molecule type" value="Genomic_DNA"/>
</dbReference>
<reference evidence="1 2" key="1">
    <citation type="submission" date="2014-01" db="EMBL/GenBank/DDBJ databases">
        <title>Genome sequence determination for a cystic fibrosis isolate, Inquilinus limosus.</title>
        <authorList>
            <person name="Pino M."/>
            <person name="Di Conza J."/>
            <person name="Gutkind G."/>
        </authorList>
    </citation>
    <scope>NUCLEOTIDE SEQUENCE [LARGE SCALE GENOMIC DNA]</scope>
    <source>
        <strain evidence="1 2">MP06</strain>
    </source>
</reference>
<protein>
    <submittedName>
        <fullName evidence="1">LacI family transcriptional regulator</fullName>
    </submittedName>
</protein>
<comment type="caution">
    <text evidence="1">The sequence shown here is derived from an EMBL/GenBank/DDBJ whole genome shotgun (WGS) entry which is preliminary data.</text>
</comment>
<proteinExistence type="predicted"/>
<evidence type="ECO:0000313" key="1">
    <source>
        <dbReference type="EMBL" id="KGM29989.1"/>
    </source>
</evidence>
<organism evidence="1 2">
    <name type="scientific">Inquilinus limosus MP06</name>
    <dbReference type="NCBI Taxonomy" id="1398085"/>
    <lineage>
        <taxon>Bacteria</taxon>
        <taxon>Pseudomonadati</taxon>
        <taxon>Pseudomonadota</taxon>
        <taxon>Alphaproteobacteria</taxon>
        <taxon>Rhodospirillales</taxon>
        <taxon>Rhodospirillaceae</taxon>
        <taxon>Inquilinus</taxon>
    </lineage>
</organism>
<dbReference type="Proteomes" id="UP000029995">
    <property type="component" value="Unassembled WGS sequence"/>
</dbReference>
<accession>A0A0A0CVY4</accession>
<dbReference type="InterPro" id="IPR028082">
    <property type="entry name" value="Peripla_BP_I"/>
</dbReference>
<feature type="non-terminal residue" evidence="1">
    <location>
        <position position="1"/>
    </location>
</feature>
<dbReference type="AlphaFoldDB" id="A0A0A0CVY4"/>